<comment type="caution">
    <text evidence="2">The sequence shown here is derived from an EMBL/GenBank/DDBJ whole genome shotgun (WGS) entry which is preliminary data.</text>
</comment>
<evidence type="ECO:0008006" key="4">
    <source>
        <dbReference type="Google" id="ProtNLM"/>
    </source>
</evidence>
<dbReference type="EMBL" id="JBHUMZ010000019">
    <property type="protein sequence ID" value="MFD2638691.1"/>
    <property type="molecule type" value="Genomic_DNA"/>
</dbReference>
<dbReference type="RefSeq" id="WP_279401379.1">
    <property type="nucleotide sequence ID" value="NZ_JBHUMZ010000019.1"/>
</dbReference>
<feature type="transmembrane region" description="Helical" evidence="1">
    <location>
        <begin position="6"/>
        <end position="22"/>
    </location>
</feature>
<name>A0ABW5QA09_9BACI</name>
<keyword evidence="3" id="KW-1185">Reference proteome</keyword>
<evidence type="ECO:0000256" key="1">
    <source>
        <dbReference type="SAM" id="Phobius"/>
    </source>
</evidence>
<keyword evidence="1" id="KW-1133">Transmembrane helix</keyword>
<sequence>MEPLKILFLLLVLLAGVAWLVSRHYARKKDNAKMAFIYMQVSFVAQLVAVVVFFYTI</sequence>
<dbReference type="Proteomes" id="UP001597452">
    <property type="component" value="Unassembled WGS sequence"/>
</dbReference>
<reference evidence="3" key="1">
    <citation type="journal article" date="2019" name="Int. J. Syst. Evol. Microbiol.">
        <title>The Global Catalogue of Microorganisms (GCM) 10K type strain sequencing project: providing services to taxonomists for standard genome sequencing and annotation.</title>
        <authorList>
            <consortium name="The Broad Institute Genomics Platform"/>
            <consortium name="The Broad Institute Genome Sequencing Center for Infectious Disease"/>
            <person name="Wu L."/>
            <person name="Ma J."/>
        </authorList>
    </citation>
    <scope>NUCLEOTIDE SEQUENCE [LARGE SCALE GENOMIC DNA]</scope>
    <source>
        <strain evidence="3">TISTR 1571</strain>
    </source>
</reference>
<protein>
    <recommendedName>
        <fullName evidence="4">HIG1 domain-containing protein</fullName>
    </recommendedName>
</protein>
<evidence type="ECO:0000313" key="3">
    <source>
        <dbReference type="Proteomes" id="UP001597452"/>
    </source>
</evidence>
<feature type="transmembrane region" description="Helical" evidence="1">
    <location>
        <begin position="34"/>
        <end position="55"/>
    </location>
</feature>
<accession>A0ABW5QA09</accession>
<evidence type="ECO:0000313" key="2">
    <source>
        <dbReference type="EMBL" id="MFD2638691.1"/>
    </source>
</evidence>
<organism evidence="2 3">
    <name type="scientific">Piscibacillus salipiscarius</name>
    <dbReference type="NCBI Taxonomy" id="299480"/>
    <lineage>
        <taxon>Bacteria</taxon>
        <taxon>Bacillati</taxon>
        <taxon>Bacillota</taxon>
        <taxon>Bacilli</taxon>
        <taxon>Bacillales</taxon>
        <taxon>Bacillaceae</taxon>
        <taxon>Piscibacillus</taxon>
    </lineage>
</organism>
<keyword evidence="1" id="KW-0472">Membrane</keyword>
<proteinExistence type="predicted"/>
<keyword evidence="1" id="KW-0812">Transmembrane</keyword>
<gene>
    <name evidence="2" type="ORF">ACFSW4_07440</name>
</gene>